<keyword evidence="3" id="KW-1185">Reference proteome</keyword>
<dbReference type="RefSeq" id="WP_212676403.1">
    <property type="nucleotide sequence ID" value="NZ_JAGSPJ010000006.1"/>
</dbReference>
<keyword evidence="1" id="KW-1133">Transmembrane helix</keyword>
<dbReference type="EMBL" id="JAGSPJ010000006">
    <property type="protein sequence ID" value="MBR7801291.1"/>
    <property type="molecule type" value="Genomic_DNA"/>
</dbReference>
<comment type="caution">
    <text evidence="2">The sequence shown here is derived from an EMBL/GenBank/DDBJ whole genome shotgun (WGS) entry which is preliminary data.</text>
</comment>
<gene>
    <name evidence="2" type="ORF">KDM90_14880</name>
</gene>
<protein>
    <submittedName>
        <fullName evidence="2">Uncharacterized protein</fullName>
    </submittedName>
</protein>
<dbReference type="AlphaFoldDB" id="A0A941E4C4"/>
<feature type="transmembrane region" description="Helical" evidence="1">
    <location>
        <begin position="74"/>
        <end position="93"/>
    </location>
</feature>
<sequence>MRILKNIGLLIFIVLANVLFWRLGGVPILTLGICLAIAGSGNRILWLSVLTICLALSFAIYSFGVSSFALGNNIFIGILGFGLLPLLPALLIWTAHNLRIRREFINKKA</sequence>
<dbReference type="Proteomes" id="UP000678545">
    <property type="component" value="Unassembled WGS sequence"/>
</dbReference>
<proteinExistence type="predicted"/>
<accession>A0A941E4C4</accession>
<feature type="transmembrane region" description="Helical" evidence="1">
    <location>
        <begin position="6"/>
        <end position="37"/>
    </location>
</feature>
<reference evidence="2" key="1">
    <citation type="submission" date="2021-04" db="EMBL/GenBank/DDBJ databases">
        <title>novel species isolated from subtropical streams in China.</title>
        <authorList>
            <person name="Lu H."/>
        </authorList>
    </citation>
    <scope>NUCLEOTIDE SEQUENCE</scope>
    <source>
        <strain evidence="2">FT137W</strain>
    </source>
</reference>
<keyword evidence="1" id="KW-0472">Membrane</keyword>
<keyword evidence="1" id="KW-0812">Transmembrane</keyword>
<feature type="transmembrane region" description="Helical" evidence="1">
    <location>
        <begin position="44"/>
        <end position="68"/>
    </location>
</feature>
<name>A0A941E4C4_9BURK</name>
<evidence type="ECO:0000313" key="3">
    <source>
        <dbReference type="Proteomes" id="UP000678545"/>
    </source>
</evidence>
<organism evidence="2 3">
    <name type="scientific">Undibacterium fentianense</name>
    <dbReference type="NCBI Taxonomy" id="2828728"/>
    <lineage>
        <taxon>Bacteria</taxon>
        <taxon>Pseudomonadati</taxon>
        <taxon>Pseudomonadota</taxon>
        <taxon>Betaproteobacteria</taxon>
        <taxon>Burkholderiales</taxon>
        <taxon>Oxalobacteraceae</taxon>
        <taxon>Undibacterium</taxon>
    </lineage>
</organism>
<evidence type="ECO:0000256" key="1">
    <source>
        <dbReference type="SAM" id="Phobius"/>
    </source>
</evidence>
<evidence type="ECO:0000313" key="2">
    <source>
        <dbReference type="EMBL" id="MBR7801291.1"/>
    </source>
</evidence>